<reference evidence="1 2" key="1">
    <citation type="journal article" date="2021" name="BMC Genomics">
        <title>Datura genome reveals duplications of psychoactive alkaloid biosynthetic genes and high mutation rate following tissue culture.</title>
        <authorList>
            <person name="Rajewski A."/>
            <person name="Carter-House D."/>
            <person name="Stajich J."/>
            <person name="Litt A."/>
        </authorList>
    </citation>
    <scope>NUCLEOTIDE SEQUENCE [LARGE SCALE GENOMIC DNA]</scope>
    <source>
        <strain evidence="1">AR-01</strain>
    </source>
</reference>
<comment type="caution">
    <text evidence="1">The sequence shown here is derived from an EMBL/GenBank/DDBJ whole genome shotgun (WGS) entry which is preliminary data.</text>
</comment>
<evidence type="ECO:0000313" key="1">
    <source>
        <dbReference type="EMBL" id="MCD9638110.1"/>
    </source>
</evidence>
<protein>
    <submittedName>
        <fullName evidence="1">Uncharacterized protein</fullName>
    </submittedName>
</protein>
<dbReference type="Proteomes" id="UP000823775">
    <property type="component" value="Unassembled WGS sequence"/>
</dbReference>
<organism evidence="1 2">
    <name type="scientific">Datura stramonium</name>
    <name type="common">Jimsonweed</name>
    <name type="synonym">Common thornapple</name>
    <dbReference type="NCBI Taxonomy" id="4076"/>
    <lineage>
        <taxon>Eukaryota</taxon>
        <taxon>Viridiplantae</taxon>
        <taxon>Streptophyta</taxon>
        <taxon>Embryophyta</taxon>
        <taxon>Tracheophyta</taxon>
        <taxon>Spermatophyta</taxon>
        <taxon>Magnoliopsida</taxon>
        <taxon>eudicotyledons</taxon>
        <taxon>Gunneridae</taxon>
        <taxon>Pentapetalae</taxon>
        <taxon>asterids</taxon>
        <taxon>lamiids</taxon>
        <taxon>Solanales</taxon>
        <taxon>Solanaceae</taxon>
        <taxon>Solanoideae</taxon>
        <taxon>Datureae</taxon>
        <taxon>Datura</taxon>
    </lineage>
</organism>
<accession>A0ABS8UVF5</accession>
<dbReference type="EMBL" id="JACEIK010002620">
    <property type="protein sequence ID" value="MCD9638110.1"/>
    <property type="molecule type" value="Genomic_DNA"/>
</dbReference>
<sequence length="100" mass="11649">MDISPQQHRTTVALAPALQRKQRDRMSADDAYQYMWCTDTTLSMPFRCRSWQDEVRLGVAVIQRQLLHSSADEVVSFIYRYSVVELVYLFRLDLGKSCVS</sequence>
<keyword evidence="2" id="KW-1185">Reference proteome</keyword>
<evidence type="ECO:0000313" key="2">
    <source>
        <dbReference type="Proteomes" id="UP000823775"/>
    </source>
</evidence>
<gene>
    <name evidence="1" type="ORF">HAX54_021841</name>
</gene>
<name>A0ABS8UVF5_DATST</name>
<proteinExistence type="predicted"/>